<feature type="compositionally biased region" description="Polar residues" evidence="1">
    <location>
        <begin position="12"/>
        <end position="23"/>
    </location>
</feature>
<evidence type="ECO:0000256" key="1">
    <source>
        <dbReference type="SAM" id="MobiDB-lite"/>
    </source>
</evidence>
<evidence type="ECO:0000313" key="3">
    <source>
        <dbReference type="Proteomes" id="UP001597185"/>
    </source>
</evidence>
<feature type="region of interest" description="Disordered" evidence="1">
    <location>
        <begin position="1"/>
        <end position="23"/>
    </location>
</feature>
<name>A0ABD6BY59_9EURY</name>
<reference evidence="2 3" key="1">
    <citation type="journal article" date="2019" name="Int. J. Syst. Evol. Microbiol.">
        <title>The Global Catalogue of Microorganisms (GCM) 10K type strain sequencing project: providing services to taxonomists for standard genome sequencing and annotation.</title>
        <authorList>
            <consortium name="The Broad Institute Genomics Platform"/>
            <consortium name="The Broad Institute Genome Sequencing Center for Infectious Disease"/>
            <person name="Wu L."/>
            <person name="Ma J."/>
        </authorList>
    </citation>
    <scope>NUCLEOTIDE SEQUENCE [LARGE SCALE GENOMIC DNA]</scope>
    <source>
        <strain evidence="2 3">CGMCC 1.12689</strain>
    </source>
</reference>
<dbReference type="Proteomes" id="UP001597185">
    <property type="component" value="Unassembled WGS sequence"/>
</dbReference>
<gene>
    <name evidence="2" type="ORF">ACFR9T_02945</name>
</gene>
<dbReference type="RefSeq" id="WP_256417377.1">
    <property type="nucleotide sequence ID" value="NZ_JANHDL010000002.1"/>
</dbReference>
<sequence>MSVKHSADDTDVQTTNSNANTTPLRDIEEIRVTYLVREHPHIEPSNDYFSWMRNAQRLMIDTDHDQVAVAKYDGWAKRPRFRMLNHQTDPTIITISTGDQVDINTMADLVDVAQTYDIDYMDSDMSNIKIRFTSEDTDDDERPDQVNVIITQAPGPIKRYANHVTRLSEEYESLMVDIKARQKEYEEKYDEWLDSDRRRFR</sequence>
<protein>
    <submittedName>
        <fullName evidence="2">Uncharacterized protein</fullName>
    </submittedName>
</protein>
<organism evidence="2 3">
    <name type="scientific">Halorubrum laminariae</name>
    <dbReference type="NCBI Taxonomy" id="1433523"/>
    <lineage>
        <taxon>Archaea</taxon>
        <taxon>Methanobacteriati</taxon>
        <taxon>Methanobacteriota</taxon>
        <taxon>Stenosarchaea group</taxon>
        <taxon>Halobacteria</taxon>
        <taxon>Halobacteriales</taxon>
        <taxon>Haloferacaceae</taxon>
        <taxon>Halorubrum</taxon>
    </lineage>
</organism>
<keyword evidence="3" id="KW-1185">Reference proteome</keyword>
<accession>A0ABD6BY59</accession>
<comment type="caution">
    <text evidence="2">The sequence shown here is derived from an EMBL/GenBank/DDBJ whole genome shotgun (WGS) entry which is preliminary data.</text>
</comment>
<dbReference type="AlphaFoldDB" id="A0ABD6BY59"/>
<dbReference type="EMBL" id="JBHUDB010000001">
    <property type="protein sequence ID" value="MFD1569554.1"/>
    <property type="molecule type" value="Genomic_DNA"/>
</dbReference>
<proteinExistence type="predicted"/>
<evidence type="ECO:0000313" key="2">
    <source>
        <dbReference type="EMBL" id="MFD1569554.1"/>
    </source>
</evidence>